<proteinExistence type="predicted"/>
<keyword evidence="1" id="KW-1133">Transmembrane helix</keyword>
<gene>
    <name evidence="2" type="ORF">EYY89_10195</name>
</gene>
<name>A0A4Q9EMN3_9GAMM</name>
<evidence type="ECO:0000313" key="2">
    <source>
        <dbReference type="EMBL" id="TBM26939.1"/>
    </source>
</evidence>
<dbReference type="AlphaFoldDB" id="A0A4Q9EMN3"/>
<keyword evidence="1" id="KW-0812">Transmembrane</keyword>
<protein>
    <submittedName>
        <fullName evidence="2">Uncharacterized protein</fullName>
    </submittedName>
</protein>
<accession>A0A4Q9EMN3</accession>
<keyword evidence="1" id="KW-0472">Membrane</keyword>
<reference evidence="2 3" key="1">
    <citation type="submission" date="2019-02" db="EMBL/GenBank/DDBJ databases">
        <title>Comparative genomic analysis of the Hafnia genus genomes.</title>
        <authorList>
            <person name="Zhiqiu Y."/>
            <person name="Chao Y."/>
            <person name="Yuhui D."/>
            <person name="Di H."/>
            <person name="Bin L."/>
        </authorList>
    </citation>
    <scope>NUCLEOTIDE SEQUENCE [LARGE SCALE GENOMIC DNA]</scope>
    <source>
        <strain evidence="2 3">PCM_1194</strain>
    </source>
</reference>
<dbReference type="EMBL" id="SITD01000050">
    <property type="protein sequence ID" value="TBM26939.1"/>
    <property type="molecule type" value="Genomic_DNA"/>
</dbReference>
<organism evidence="2 3">
    <name type="scientific">Hafnia paralvei</name>
    <dbReference type="NCBI Taxonomy" id="546367"/>
    <lineage>
        <taxon>Bacteria</taxon>
        <taxon>Pseudomonadati</taxon>
        <taxon>Pseudomonadota</taxon>
        <taxon>Gammaproteobacteria</taxon>
        <taxon>Enterobacterales</taxon>
        <taxon>Hafniaceae</taxon>
        <taxon>Hafnia</taxon>
    </lineage>
</organism>
<dbReference type="RefSeq" id="WP_130959584.1">
    <property type="nucleotide sequence ID" value="NZ_SITD01000050.1"/>
</dbReference>
<evidence type="ECO:0000256" key="1">
    <source>
        <dbReference type="SAM" id="Phobius"/>
    </source>
</evidence>
<feature type="transmembrane region" description="Helical" evidence="1">
    <location>
        <begin position="64"/>
        <end position="85"/>
    </location>
</feature>
<dbReference type="Proteomes" id="UP000293380">
    <property type="component" value="Unassembled WGS sequence"/>
</dbReference>
<feature type="transmembrane region" description="Helical" evidence="1">
    <location>
        <begin position="164"/>
        <end position="184"/>
    </location>
</feature>
<comment type="caution">
    <text evidence="2">The sequence shown here is derived from an EMBL/GenBank/DDBJ whole genome shotgun (WGS) entry which is preliminary data.</text>
</comment>
<evidence type="ECO:0000313" key="3">
    <source>
        <dbReference type="Proteomes" id="UP000293380"/>
    </source>
</evidence>
<sequence length="318" mass="37691">MYHSPKWFHLTKNLEPSLLAEEKETLLTRHLKVKDINSLHGFFSLQKIDRHNCFFRSGLQLLRWIFFIPMLIVLLVNLVSFYHAFQNSWIHVEREILSTINEIDTRSYPSENGFGVFFNKEEDQEFRKEQIGYIGNDKKMELGEYMYFRYNIYAYGYEYFCTDIIYAIYYIIFIPLCFYLSFLIKRKAPLILVRNRQLFMTWINGKAFVARYSQVGVVETPQAVSLILYGLDDKKNIIKTAFVLPTNPTIIISTKQGRKNILAFITKYMLWGQSAVASTDYERNIPYYLRKDKKPDDFEQQVSDVLAVLDKQDLLKIE</sequence>